<comment type="caution">
    <text evidence="4">The sequence shown here is derived from an EMBL/GenBank/DDBJ whole genome shotgun (WGS) entry which is preliminary data.</text>
</comment>
<dbReference type="PANTHER" id="PTHR43172">
    <property type="entry name" value="ADENYLOSUCCINATE LYASE"/>
    <property type="match status" value="1"/>
</dbReference>
<name>A0A2M7RXB9_9BACT</name>
<evidence type="ECO:0000313" key="5">
    <source>
        <dbReference type="Proteomes" id="UP000230105"/>
    </source>
</evidence>
<dbReference type="GO" id="GO:0044208">
    <property type="term" value="P:'de novo' AMP biosynthetic process"/>
    <property type="evidence" value="ECO:0007669"/>
    <property type="project" value="TreeGrafter"/>
</dbReference>
<accession>A0A2M7RXB9</accession>
<dbReference type="GO" id="GO:0070626">
    <property type="term" value="F:(S)-2-(5-amino-1-(5-phospho-D-ribosyl)imidazole-4-carboxamido) succinate lyase (fumarate-forming) activity"/>
    <property type="evidence" value="ECO:0007669"/>
    <property type="project" value="TreeGrafter"/>
</dbReference>
<dbReference type="InterPro" id="IPR022761">
    <property type="entry name" value="Fumarate_lyase_N"/>
</dbReference>
<dbReference type="InterPro" id="IPR000362">
    <property type="entry name" value="Fumarate_lyase_fam"/>
</dbReference>
<protein>
    <recommendedName>
        <fullName evidence="3">Fumarate lyase N-terminal domain-containing protein</fullName>
    </recommendedName>
</protein>
<dbReference type="GO" id="GO:0005829">
    <property type="term" value="C:cytosol"/>
    <property type="evidence" value="ECO:0007669"/>
    <property type="project" value="TreeGrafter"/>
</dbReference>
<feature type="non-terminal residue" evidence="4">
    <location>
        <position position="279"/>
    </location>
</feature>
<dbReference type="Gene3D" id="1.20.200.10">
    <property type="entry name" value="Fumarase/aspartase (Central domain)"/>
    <property type="match status" value="1"/>
</dbReference>
<sequence length="279" mass="32033">MVSRYANLRINQIFSDEHKLELWQKTELAVIKAMVNLNLVDQKDYDIIATILRNESIDIEWWKKRDQEIHHDLNAFVDERIRHINSHLHQYFHKNITSYDTEEPAFAYSLSEAVRVIEPLGAALEQTLKALAIKYRHTIMNGRTHGQEAEMQSFGARCLTWLADYLVARKALWQSLDNLKYSKLSGAIGKYGSLDPKIEEGALKILGFVPFYGATQIMPRILYAPIAQNLCNLVAVIDKIGMDIRLASRSGRPLLQEPFKKKQKGSSAMPHKKNTIRTE</sequence>
<dbReference type="PRINTS" id="PR00149">
    <property type="entry name" value="FUMRATELYASE"/>
</dbReference>
<feature type="domain" description="Fumarate lyase N-terminal" evidence="3">
    <location>
        <begin position="26"/>
        <end position="279"/>
    </location>
</feature>
<dbReference type="AlphaFoldDB" id="A0A2M7RXB9"/>
<organism evidence="4 5">
    <name type="scientific">Candidatus Falkowbacteria bacterium CG_4_10_14_0_8_um_filter_41_36</name>
    <dbReference type="NCBI Taxonomy" id="1974556"/>
    <lineage>
        <taxon>Bacteria</taxon>
        <taxon>Candidatus Falkowiibacteriota</taxon>
    </lineage>
</organism>
<feature type="compositionally biased region" description="Basic residues" evidence="2">
    <location>
        <begin position="270"/>
        <end position="279"/>
    </location>
</feature>
<evidence type="ECO:0000256" key="1">
    <source>
        <dbReference type="ARBA" id="ARBA00023239"/>
    </source>
</evidence>
<dbReference type="Pfam" id="PF00206">
    <property type="entry name" value="Lyase_1"/>
    <property type="match status" value="1"/>
</dbReference>
<dbReference type="PANTHER" id="PTHR43172:SF1">
    <property type="entry name" value="ADENYLOSUCCINATE LYASE"/>
    <property type="match status" value="1"/>
</dbReference>
<dbReference type="InterPro" id="IPR020557">
    <property type="entry name" value="Fumarate_lyase_CS"/>
</dbReference>
<dbReference type="InterPro" id="IPR008948">
    <property type="entry name" value="L-Aspartase-like"/>
</dbReference>
<keyword evidence="1" id="KW-0456">Lyase</keyword>
<evidence type="ECO:0000256" key="2">
    <source>
        <dbReference type="SAM" id="MobiDB-lite"/>
    </source>
</evidence>
<dbReference type="Gene3D" id="1.10.275.10">
    <property type="entry name" value="Fumarase/aspartase (N-terminal domain)"/>
    <property type="match status" value="1"/>
</dbReference>
<proteinExistence type="predicted"/>
<dbReference type="GO" id="GO:0004018">
    <property type="term" value="F:N6-(1,2-dicarboxyethyl)AMP AMP-lyase (fumarate-forming) activity"/>
    <property type="evidence" value="ECO:0007669"/>
    <property type="project" value="TreeGrafter"/>
</dbReference>
<reference evidence="5" key="1">
    <citation type="submission" date="2017-09" db="EMBL/GenBank/DDBJ databases">
        <title>Depth-based differentiation of microbial function through sediment-hosted aquifers and enrichment of novel symbionts in the deep terrestrial subsurface.</title>
        <authorList>
            <person name="Probst A.J."/>
            <person name="Ladd B."/>
            <person name="Jarett J.K."/>
            <person name="Geller-Mcgrath D.E."/>
            <person name="Sieber C.M.K."/>
            <person name="Emerson J.B."/>
            <person name="Anantharaman K."/>
            <person name="Thomas B.C."/>
            <person name="Malmstrom R."/>
            <person name="Stieglmeier M."/>
            <person name="Klingl A."/>
            <person name="Woyke T."/>
            <person name="Ryan C.M."/>
            <person name="Banfield J.F."/>
        </authorList>
    </citation>
    <scope>NUCLEOTIDE SEQUENCE [LARGE SCALE GENOMIC DNA]</scope>
</reference>
<evidence type="ECO:0000313" key="4">
    <source>
        <dbReference type="EMBL" id="PIZ09842.1"/>
    </source>
</evidence>
<feature type="region of interest" description="Disordered" evidence="2">
    <location>
        <begin position="257"/>
        <end position="279"/>
    </location>
</feature>
<dbReference type="PROSITE" id="PS00163">
    <property type="entry name" value="FUMARATE_LYASES"/>
    <property type="match status" value="1"/>
</dbReference>
<gene>
    <name evidence="4" type="ORF">COY54_02310</name>
</gene>
<dbReference type="EMBL" id="PFMP01000057">
    <property type="protein sequence ID" value="PIZ09842.1"/>
    <property type="molecule type" value="Genomic_DNA"/>
</dbReference>
<dbReference type="Proteomes" id="UP000230105">
    <property type="component" value="Unassembled WGS sequence"/>
</dbReference>
<evidence type="ECO:0000259" key="3">
    <source>
        <dbReference type="Pfam" id="PF00206"/>
    </source>
</evidence>
<dbReference type="InterPro" id="IPR024083">
    <property type="entry name" value="Fumarase/histidase_N"/>
</dbReference>
<dbReference type="SUPFAM" id="SSF48557">
    <property type="entry name" value="L-aspartase-like"/>
    <property type="match status" value="1"/>
</dbReference>